<accession>A0A1G9UC52</accession>
<organism evidence="1 2">
    <name type="scientific">Methylobacterium phyllostachyos</name>
    <dbReference type="NCBI Taxonomy" id="582672"/>
    <lineage>
        <taxon>Bacteria</taxon>
        <taxon>Pseudomonadati</taxon>
        <taxon>Pseudomonadota</taxon>
        <taxon>Alphaproteobacteria</taxon>
        <taxon>Hyphomicrobiales</taxon>
        <taxon>Methylobacteriaceae</taxon>
        <taxon>Methylobacterium</taxon>
    </lineage>
</organism>
<evidence type="ECO:0000313" key="1">
    <source>
        <dbReference type="EMBL" id="SDM57135.1"/>
    </source>
</evidence>
<dbReference type="Proteomes" id="UP000198704">
    <property type="component" value="Unassembled WGS sequence"/>
</dbReference>
<name>A0A1G9UC52_9HYPH</name>
<evidence type="ECO:0000313" key="2">
    <source>
        <dbReference type="Proteomes" id="UP000198704"/>
    </source>
</evidence>
<dbReference type="STRING" id="582672.SAMN05216360_102474"/>
<protein>
    <submittedName>
        <fullName evidence="1">Uncharacterized protein</fullName>
    </submittedName>
</protein>
<dbReference type="RefSeq" id="WP_091713805.1">
    <property type="nucleotide sequence ID" value="NZ_FNHS01000002.1"/>
</dbReference>
<sequence>MRGDHSFSEPPAGSVTCMSCGRVSMGMTRAEAEAAAARVNAGLRPGEHPVEVSYFRCCRAPRYRPARIGDIPDGASYGSVLAEGV</sequence>
<keyword evidence="2" id="KW-1185">Reference proteome</keyword>
<dbReference type="AlphaFoldDB" id="A0A1G9UC52"/>
<proteinExistence type="predicted"/>
<reference evidence="2" key="1">
    <citation type="submission" date="2016-10" db="EMBL/GenBank/DDBJ databases">
        <authorList>
            <person name="Varghese N."/>
            <person name="Submissions S."/>
        </authorList>
    </citation>
    <scope>NUCLEOTIDE SEQUENCE [LARGE SCALE GENOMIC DNA]</scope>
    <source>
        <strain evidence="2">BL47</strain>
    </source>
</reference>
<gene>
    <name evidence="1" type="ORF">SAMN05216360_102474</name>
</gene>
<dbReference type="EMBL" id="FNHS01000002">
    <property type="protein sequence ID" value="SDM57135.1"/>
    <property type="molecule type" value="Genomic_DNA"/>
</dbReference>